<dbReference type="PROSITE" id="PS52035">
    <property type="entry name" value="PEPTIDASE_M14"/>
    <property type="match status" value="1"/>
</dbReference>
<evidence type="ECO:0000256" key="3">
    <source>
        <dbReference type="ARBA" id="ARBA00022670"/>
    </source>
</evidence>
<organism evidence="10 11">
    <name type="scientific">Bacillus aquiflavi</name>
    <dbReference type="NCBI Taxonomy" id="2672567"/>
    <lineage>
        <taxon>Bacteria</taxon>
        <taxon>Bacillati</taxon>
        <taxon>Bacillota</taxon>
        <taxon>Bacilli</taxon>
        <taxon>Bacillales</taxon>
        <taxon>Bacillaceae</taxon>
        <taxon>Bacillus</taxon>
    </lineage>
</organism>
<dbReference type="PRINTS" id="PR00765">
    <property type="entry name" value="CRBOXYPTASEA"/>
</dbReference>
<dbReference type="SMART" id="SM00631">
    <property type="entry name" value="Zn_pept"/>
    <property type="match status" value="1"/>
</dbReference>
<keyword evidence="5" id="KW-0862">Zinc</keyword>
<feature type="active site" description="Proton donor/acceptor" evidence="7">
    <location>
        <position position="290"/>
    </location>
</feature>
<dbReference type="PANTHER" id="PTHR11705:SF143">
    <property type="entry name" value="SLL0236 PROTEIN"/>
    <property type="match status" value="1"/>
</dbReference>
<dbReference type="InterPro" id="IPR000834">
    <property type="entry name" value="Peptidase_M14"/>
</dbReference>
<dbReference type="RefSeq" id="WP_163238910.1">
    <property type="nucleotide sequence ID" value="NZ_JAAIWN010000001.1"/>
</dbReference>
<dbReference type="Gene3D" id="3.40.630.10">
    <property type="entry name" value="Zn peptidases"/>
    <property type="match status" value="1"/>
</dbReference>
<gene>
    <name evidence="10" type="ORF">G4D64_00315</name>
    <name evidence="9" type="ORF">H1Z61_00315</name>
</gene>
<keyword evidence="11" id="KW-1185">Reference proteome</keyword>
<dbReference type="GO" id="GO:0004181">
    <property type="term" value="F:metallocarboxypeptidase activity"/>
    <property type="evidence" value="ECO:0007669"/>
    <property type="project" value="InterPro"/>
</dbReference>
<evidence type="ECO:0000256" key="1">
    <source>
        <dbReference type="ARBA" id="ARBA00001947"/>
    </source>
</evidence>
<sequence>MKKKVFILLFVLFSIHAIVHGETIINPYETYTYDKLNKDLIALDQHYGHLLQVKKIGSSHFGRKIYAVKLGKGKEHILIVGSHHGREWLSTSIMMRMMETYADAYKNNRAVGLFHPKIFDDISIWFVPMLNPDGVTIQQGLINEFPLSHRGRLMKMNENWIDFSRWKANGHGIDLNRQYPAGWKKLNKEPAVPYYQFYKGKRPLEAAEVAALTKFTKKEQPLIAIAYHTAGREIYWNYKNGRHQKRDRSIAENIAFITGYKLANPSKNAIGGGYTDWFITTFKRPAMTIELSYLVGETNPPLTVFEEEWSRNELVGIMLAYEAKKLNLFKKI</sequence>
<reference evidence="9 12" key="2">
    <citation type="submission" date="2020-07" db="EMBL/GenBank/DDBJ databases">
        <authorList>
            <person name="Feng H."/>
        </authorList>
    </citation>
    <scope>NUCLEOTIDE SEQUENCE [LARGE SCALE GENOMIC DNA]</scope>
    <source>
        <strain evidence="12">s-12</strain>
        <strain evidence="9">S-12</strain>
    </source>
</reference>
<evidence type="ECO:0000256" key="4">
    <source>
        <dbReference type="ARBA" id="ARBA00022801"/>
    </source>
</evidence>
<comment type="caution">
    <text evidence="10">The sequence shown here is derived from an EMBL/GenBank/DDBJ whole genome shotgun (WGS) entry which is preliminary data.</text>
</comment>
<dbReference type="Pfam" id="PF00246">
    <property type="entry name" value="Peptidase_M14"/>
    <property type="match status" value="1"/>
</dbReference>
<evidence type="ECO:0000256" key="5">
    <source>
        <dbReference type="ARBA" id="ARBA00022833"/>
    </source>
</evidence>
<keyword evidence="4" id="KW-0378">Hydrolase</keyword>
<name>A0A6B3VUJ9_9BACI</name>
<dbReference type="EMBL" id="JAAIWN010000001">
    <property type="protein sequence ID" value="NEY79987.1"/>
    <property type="molecule type" value="Genomic_DNA"/>
</dbReference>
<dbReference type="AlphaFoldDB" id="A0A6B3VUJ9"/>
<evidence type="ECO:0000256" key="7">
    <source>
        <dbReference type="PROSITE-ProRule" id="PRU01379"/>
    </source>
</evidence>
<accession>A0A6B3VUJ9</accession>
<dbReference type="Proteomes" id="UP000472971">
    <property type="component" value="Unassembled WGS sequence"/>
</dbReference>
<dbReference type="GO" id="GO:0008270">
    <property type="term" value="F:zinc ion binding"/>
    <property type="evidence" value="ECO:0007669"/>
    <property type="project" value="InterPro"/>
</dbReference>
<dbReference type="EMBL" id="JACEIO010000001">
    <property type="protein sequence ID" value="MBA4535611.1"/>
    <property type="molecule type" value="Genomic_DNA"/>
</dbReference>
<proteinExistence type="inferred from homology"/>
<dbReference type="SUPFAM" id="SSF53187">
    <property type="entry name" value="Zn-dependent exopeptidases"/>
    <property type="match status" value="1"/>
</dbReference>
<evidence type="ECO:0000259" key="8">
    <source>
        <dbReference type="PROSITE" id="PS52035"/>
    </source>
</evidence>
<comment type="cofactor">
    <cofactor evidence="1">
        <name>Zn(2+)</name>
        <dbReference type="ChEBI" id="CHEBI:29105"/>
    </cofactor>
</comment>
<evidence type="ECO:0000313" key="10">
    <source>
        <dbReference type="EMBL" id="NEY79987.1"/>
    </source>
</evidence>
<evidence type="ECO:0000256" key="2">
    <source>
        <dbReference type="ARBA" id="ARBA00005988"/>
    </source>
</evidence>
<dbReference type="GO" id="GO:0005615">
    <property type="term" value="C:extracellular space"/>
    <property type="evidence" value="ECO:0007669"/>
    <property type="project" value="TreeGrafter"/>
</dbReference>
<dbReference type="Proteomes" id="UP000570010">
    <property type="component" value="Unassembled WGS sequence"/>
</dbReference>
<dbReference type="PANTHER" id="PTHR11705">
    <property type="entry name" value="PROTEASE FAMILY M14 CARBOXYPEPTIDASE A,B"/>
    <property type="match status" value="1"/>
</dbReference>
<evidence type="ECO:0000313" key="12">
    <source>
        <dbReference type="Proteomes" id="UP000570010"/>
    </source>
</evidence>
<evidence type="ECO:0000256" key="6">
    <source>
        <dbReference type="ARBA" id="ARBA00023049"/>
    </source>
</evidence>
<keyword evidence="3" id="KW-0645">Protease</keyword>
<dbReference type="GO" id="GO:0006508">
    <property type="term" value="P:proteolysis"/>
    <property type="evidence" value="ECO:0007669"/>
    <property type="project" value="UniProtKB-KW"/>
</dbReference>
<protein>
    <submittedName>
        <fullName evidence="10">Carboxypeptidase</fullName>
    </submittedName>
</protein>
<feature type="domain" description="Peptidase M14" evidence="8">
    <location>
        <begin position="29"/>
        <end position="323"/>
    </location>
</feature>
<evidence type="ECO:0000313" key="11">
    <source>
        <dbReference type="Proteomes" id="UP000472971"/>
    </source>
</evidence>
<keyword evidence="10" id="KW-0121">Carboxypeptidase</keyword>
<reference evidence="10 11" key="1">
    <citation type="submission" date="2020-02" db="EMBL/GenBank/DDBJ databases">
        <title>Bacillus aquiflavi sp. nov., isolated from yellow water of strong flavor Chinese baijiu in Yibin region of China.</title>
        <authorList>
            <person name="Xie J."/>
        </authorList>
    </citation>
    <scope>NUCLEOTIDE SEQUENCE [LARGE SCALE GENOMIC DNA]</scope>
    <source>
        <strain evidence="10 11">3H-10</strain>
    </source>
</reference>
<keyword evidence="6" id="KW-0482">Metalloprotease</keyword>
<comment type="similarity">
    <text evidence="2 7">Belongs to the peptidase M14 family.</text>
</comment>
<evidence type="ECO:0000313" key="9">
    <source>
        <dbReference type="EMBL" id="MBA4535611.1"/>
    </source>
</evidence>